<keyword evidence="2" id="KW-1185">Reference proteome</keyword>
<protein>
    <submittedName>
        <fullName evidence="1">Uncharacterized protein</fullName>
    </submittedName>
</protein>
<dbReference type="Proteomes" id="UP001200145">
    <property type="component" value="Unassembled WGS sequence"/>
</dbReference>
<comment type="caution">
    <text evidence="1">The sequence shown here is derived from an EMBL/GenBank/DDBJ whole genome shotgun (WGS) entry which is preliminary data.</text>
</comment>
<sequence length="163" mass="18727">MNSNTPLAERMNSFQYGLFMNLSDQEFRLPNGIARLIHADEQGNCWLLFHTNLQEAGAFEKQFPARIRLYEKGKDYYIEAGGTAVIQTSPDEWTACPAISYCMAKALRYHGLIVCLKLNQVTVTSTQRNHFLQSFYNWMEQTADWFVGEPSRKRAMGTHVFSS</sequence>
<dbReference type="EMBL" id="JAKEVY010000003">
    <property type="protein sequence ID" value="MCF1715203.1"/>
    <property type="molecule type" value="Genomic_DNA"/>
</dbReference>
<evidence type="ECO:0000313" key="2">
    <source>
        <dbReference type="Proteomes" id="UP001200145"/>
    </source>
</evidence>
<reference evidence="1 2" key="1">
    <citation type="submission" date="2022-01" db="EMBL/GenBank/DDBJ databases">
        <title>Flavihumibacter sp. nov., isolated from sediment of a river.</title>
        <authorList>
            <person name="Liu H."/>
        </authorList>
    </citation>
    <scope>NUCLEOTIDE SEQUENCE [LARGE SCALE GENOMIC DNA]</scope>
    <source>
        <strain evidence="1 2">RY-1</strain>
    </source>
</reference>
<gene>
    <name evidence="1" type="ORF">L0U88_11255</name>
</gene>
<organism evidence="1 2">
    <name type="scientific">Flavihumibacter fluminis</name>
    <dbReference type="NCBI Taxonomy" id="2909236"/>
    <lineage>
        <taxon>Bacteria</taxon>
        <taxon>Pseudomonadati</taxon>
        <taxon>Bacteroidota</taxon>
        <taxon>Chitinophagia</taxon>
        <taxon>Chitinophagales</taxon>
        <taxon>Chitinophagaceae</taxon>
        <taxon>Flavihumibacter</taxon>
    </lineage>
</organism>
<name>A0ABS9BJ96_9BACT</name>
<evidence type="ECO:0000313" key="1">
    <source>
        <dbReference type="EMBL" id="MCF1715203.1"/>
    </source>
</evidence>
<dbReference type="RefSeq" id="WP_234866159.1">
    <property type="nucleotide sequence ID" value="NZ_JAKEVY010000003.1"/>
</dbReference>
<accession>A0ABS9BJ96</accession>
<proteinExistence type="predicted"/>